<evidence type="ECO:0000313" key="2">
    <source>
        <dbReference type="EMBL" id="KAF5394067.1"/>
    </source>
</evidence>
<name>A0A8J4SJQ3_9TREM</name>
<protein>
    <submittedName>
        <fullName evidence="2">Coiled-coil-helix-coiled-coil-helix domain-containing protein 8</fullName>
    </submittedName>
</protein>
<dbReference type="PANTHER" id="PTHR13639">
    <property type="entry name" value="CYTOCHROME C OXIDASE ASSEMBLY FACTOR 4 HOMOLOG, MITOCHONDRIAL"/>
    <property type="match status" value="1"/>
</dbReference>
<keyword evidence="3" id="KW-1185">Reference proteome</keyword>
<dbReference type="EMBL" id="LUCH01021572">
    <property type="protein sequence ID" value="KAF5394067.1"/>
    <property type="molecule type" value="Genomic_DNA"/>
</dbReference>
<dbReference type="AlphaFoldDB" id="A0A8J4SJQ3"/>
<dbReference type="GO" id="GO:0033617">
    <property type="term" value="P:mitochondrial respiratory chain complex IV assembly"/>
    <property type="evidence" value="ECO:0007669"/>
    <property type="project" value="InterPro"/>
</dbReference>
<organism evidence="2 3">
    <name type="scientific">Paragonimus heterotremus</name>
    <dbReference type="NCBI Taxonomy" id="100268"/>
    <lineage>
        <taxon>Eukaryota</taxon>
        <taxon>Metazoa</taxon>
        <taxon>Spiralia</taxon>
        <taxon>Lophotrochozoa</taxon>
        <taxon>Platyhelminthes</taxon>
        <taxon>Trematoda</taxon>
        <taxon>Digenea</taxon>
        <taxon>Plagiorchiida</taxon>
        <taxon>Troglotremata</taxon>
        <taxon>Troglotrematidae</taxon>
        <taxon>Paragonimus</taxon>
    </lineage>
</organism>
<gene>
    <name evidence="2" type="ORF">PHET_12295</name>
</gene>
<dbReference type="OrthoDB" id="5586401at2759"/>
<evidence type="ECO:0000256" key="1">
    <source>
        <dbReference type="SAM" id="MobiDB-lite"/>
    </source>
</evidence>
<comment type="caution">
    <text evidence="2">The sequence shown here is derived from an EMBL/GenBank/DDBJ whole genome shotgun (WGS) entry which is preliminary data.</text>
</comment>
<evidence type="ECO:0000313" key="3">
    <source>
        <dbReference type="Proteomes" id="UP000748531"/>
    </source>
</evidence>
<dbReference type="PANTHER" id="PTHR13639:SF2">
    <property type="entry name" value="CYTOCHROME C OXIDASE ASSEMBLY FACTOR 4 HOMOLOG, MITOCHONDRIAL"/>
    <property type="match status" value="1"/>
</dbReference>
<sequence length="76" mass="8739">MSAHDYTTPRTRGATGNTEQNEDDDDPVVSAIRRSGCLDEHYDVLDCMYEKKDWRACQDVLNVFKSCMNRAKHAKQ</sequence>
<dbReference type="InterPro" id="IPR039870">
    <property type="entry name" value="Coa4-like"/>
</dbReference>
<dbReference type="GO" id="GO:0005758">
    <property type="term" value="C:mitochondrial intermembrane space"/>
    <property type="evidence" value="ECO:0007669"/>
    <property type="project" value="InterPro"/>
</dbReference>
<proteinExistence type="predicted"/>
<dbReference type="Proteomes" id="UP000748531">
    <property type="component" value="Unassembled WGS sequence"/>
</dbReference>
<reference evidence="2" key="1">
    <citation type="submission" date="2019-05" db="EMBL/GenBank/DDBJ databases">
        <title>Annotation for the trematode Paragonimus heterotremus.</title>
        <authorList>
            <person name="Choi Y.-J."/>
        </authorList>
    </citation>
    <scope>NUCLEOTIDE SEQUENCE</scope>
    <source>
        <strain evidence="2">LC</strain>
    </source>
</reference>
<accession>A0A8J4SJQ3</accession>
<feature type="region of interest" description="Disordered" evidence="1">
    <location>
        <begin position="1"/>
        <end position="27"/>
    </location>
</feature>
<feature type="compositionally biased region" description="Polar residues" evidence="1">
    <location>
        <begin position="8"/>
        <end position="19"/>
    </location>
</feature>